<dbReference type="Proteomes" id="UP001165064">
    <property type="component" value="Unassembled WGS sequence"/>
</dbReference>
<protein>
    <submittedName>
        <fullName evidence="1">Unnamed protein product</fullName>
    </submittedName>
</protein>
<accession>A0ACB5U500</accession>
<comment type="caution">
    <text evidence="1">The sequence shown here is derived from an EMBL/GenBank/DDBJ whole genome shotgun (WGS) entry which is preliminary data.</text>
</comment>
<evidence type="ECO:0000313" key="2">
    <source>
        <dbReference type="Proteomes" id="UP001165064"/>
    </source>
</evidence>
<organism evidence="1 2">
    <name type="scientific">Ambrosiozyma monospora</name>
    <name type="common">Yeast</name>
    <name type="synonym">Endomycopsis monosporus</name>
    <dbReference type="NCBI Taxonomy" id="43982"/>
    <lineage>
        <taxon>Eukaryota</taxon>
        <taxon>Fungi</taxon>
        <taxon>Dikarya</taxon>
        <taxon>Ascomycota</taxon>
        <taxon>Saccharomycotina</taxon>
        <taxon>Pichiomycetes</taxon>
        <taxon>Pichiales</taxon>
        <taxon>Pichiaceae</taxon>
        <taxon>Ambrosiozyma</taxon>
    </lineage>
</organism>
<dbReference type="EMBL" id="BSXS01012285">
    <property type="protein sequence ID" value="GMF02046.1"/>
    <property type="molecule type" value="Genomic_DNA"/>
</dbReference>
<reference evidence="1" key="1">
    <citation type="submission" date="2023-04" db="EMBL/GenBank/DDBJ databases">
        <title>Ambrosiozyma monospora NBRC 10751.</title>
        <authorList>
            <person name="Ichikawa N."/>
            <person name="Sato H."/>
            <person name="Tonouchi N."/>
        </authorList>
    </citation>
    <scope>NUCLEOTIDE SEQUENCE</scope>
    <source>
        <strain evidence="1">NBRC 10751</strain>
    </source>
</reference>
<sequence length="381" mass="42124">MDSQNNPQQEGLLQLLAMQQMYPHQQDNKQSSHQQQQNYQFHPNQQQQNYSNLQSSFSPDNTTITSITSPTPTQSPTPRAQKAIPRLKPSLLLTPNSIAESPTTTANTTTTTSTAHTTISGSDFNSMRGGFQQPLIPEHLRRSDGIAFTLQCPMCNVNYNNVDKFLSHLTQVEQLPLFDTPEEEMFIKEDIDTLALEFGVLLPLSMQDQECQVLLNWMIEKGIDPQRQLGDKSWGSQQYPVDCSNTTDDDDMDHNDSGANINNQQVFANNQTTDERSGTPSEMAPAQSRYPAGDGSSSSFNFGSTNNPTNAIPNKPNDKYKHLRSKFKGKDSSELGNLLDEVVDMIPRDQAYDYSGGGGGGGSTYGVNDINALFQSLNSVP</sequence>
<name>A0ACB5U500_AMBMO</name>
<keyword evidence="2" id="KW-1185">Reference proteome</keyword>
<proteinExistence type="predicted"/>
<gene>
    <name evidence="1" type="ORF">Amon02_001133600</name>
</gene>
<evidence type="ECO:0000313" key="1">
    <source>
        <dbReference type="EMBL" id="GMF02046.1"/>
    </source>
</evidence>